<dbReference type="Gene3D" id="3.30.2090.10">
    <property type="entry name" value="Multidrug efflux transporter AcrB TolC docking domain, DN and DC subdomains"/>
    <property type="match status" value="2"/>
</dbReference>
<feature type="transmembrane region" description="Helical" evidence="1">
    <location>
        <begin position="12"/>
        <end position="36"/>
    </location>
</feature>
<name>A0ABY3PRW5_9CYAN</name>
<proteinExistence type="predicted"/>
<evidence type="ECO:0000313" key="2">
    <source>
        <dbReference type="EMBL" id="UFP96273.1"/>
    </source>
</evidence>
<feature type="transmembrane region" description="Helical" evidence="1">
    <location>
        <begin position="901"/>
        <end position="929"/>
    </location>
</feature>
<dbReference type="PRINTS" id="PR00702">
    <property type="entry name" value="ACRIFLAVINRP"/>
</dbReference>
<dbReference type="Gene3D" id="1.20.1640.10">
    <property type="entry name" value="Multidrug efflux transporter AcrB transmembrane domain"/>
    <property type="match status" value="2"/>
</dbReference>
<feature type="transmembrane region" description="Helical" evidence="1">
    <location>
        <begin position="334"/>
        <end position="354"/>
    </location>
</feature>
<sequence length="1039" mass="111392">MNWNISAWSIRNPVPTIVLFLVLTVAGIAAFFSLGIDENPNIDVPVVAVTVTQTGAAPQELETQVTRKVEDSVAGVGNVEHIISTVNDGVSNTTIRFVLGTNTDRAVNDVRDAVTKIRQQLPQGINEPIIQRIDFSGGPFISYTISADKRSAVELSWLVDNDIARSLLSVPGVSQVQRSGGVDREIRINLDPNRLQALGVTADQVNAQIRSLNIDLPGGRGEVGPSEQAIRTLGSAPTIERLRSTQIALPNGTFARLDTIGTVTDGPAEQRQLAFLNGKPAVSFSVIRSTGSNLVDVEKGVEKKVEALRKSLPGDIRIQMIRTTADFVHMSYDASVEALLLGAGLAVVVIWFFLRDWRSTLIAGLAMPLSAIPTFAVMKMAGFTLNNMSLLALALVVGILVDDAIVEIENIVRHIGMGKRPFQAALDAADEIGLAVVATTMTIVVVFVPVAFMGGIPGQFFRQFGWTVAAAVLFSLVVARMATPLMAAYLMKPLPHAEEKGWLVRIYDRVLGWALAHRVWTLVFAVAFFAGSVALIPLLPTSLIGAVDRGETVLSVDLPPGSSLQDTRRKVDQITRIVQARPEVTKIFASVGTPSTQGSYSAGEVNKASLYIVLKPREERSISQEQFEAQIREPLKQVAGVRITTAGTGVSGGKPMQIVLTGDDPVTLNRAADALTNQMRSQPGLIDVTSSAALLRPEILVRPDFARAADQGVSVQSIARTALIATLGDIDANLAKFNLSDRQINIRVQLDPAFRADLATVENLRVVGNNGLVPLKSVADISVGSGAAQIDRYDRARKVSIEANLAPGTELGTALRTVRKLSAFTNLPAGVKEQPAGDSEIQRDVFSGFMYAIAAAVLLIYAVLVLLFGGFLQPLTIMMSLPLSLGGAFIGLLFFGKSLGLYALIGIIMLMGLVTKNAILLVEYCLMAMQEGRPRLEALMSAGEARMRPILMTTIAMIAGMMPIALGIGAGSEVRSPMAVAVVGGLITSTLLTLVIIPVVFTYVDDLQNWLLGGFRRAPRELTEAYRTPSTPLPSQQQE</sequence>
<feature type="transmembrane region" description="Helical" evidence="1">
    <location>
        <begin position="875"/>
        <end position="895"/>
    </location>
</feature>
<dbReference type="SUPFAM" id="SSF82866">
    <property type="entry name" value="Multidrug efflux transporter AcrB transmembrane domain"/>
    <property type="match status" value="2"/>
</dbReference>
<reference evidence="2 3" key="1">
    <citation type="journal article" date="2021" name="Genome Biol. Evol.">
        <title>Complete Genome Sequencing of a Novel Gloeobacter Species from a Waterfall Cave in Mexico.</title>
        <authorList>
            <person name="Saw J.H."/>
            <person name="Cardona T."/>
            <person name="Montejano G."/>
        </authorList>
    </citation>
    <scope>NUCLEOTIDE SEQUENCE [LARGE SCALE GENOMIC DNA]</scope>
    <source>
        <strain evidence="2">MG652769</strain>
    </source>
</reference>
<dbReference type="Gene3D" id="3.30.70.1320">
    <property type="entry name" value="Multidrug efflux transporter AcrB pore domain like"/>
    <property type="match status" value="1"/>
</dbReference>
<dbReference type="EMBL" id="CP063845">
    <property type="protein sequence ID" value="UFP96273.1"/>
    <property type="molecule type" value="Genomic_DNA"/>
</dbReference>
<keyword evidence="1" id="KW-1133">Transmembrane helix</keyword>
<protein>
    <submittedName>
        <fullName evidence="2">Efflux RND transporter permease subunit</fullName>
    </submittedName>
</protein>
<feature type="transmembrane region" description="Helical" evidence="1">
    <location>
        <begin position="849"/>
        <end position="868"/>
    </location>
</feature>
<dbReference type="InterPro" id="IPR027463">
    <property type="entry name" value="AcrB_DN_DC_subdom"/>
</dbReference>
<gene>
    <name evidence="2" type="ORF">ISF26_08725</name>
</gene>
<dbReference type="SUPFAM" id="SSF82693">
    <property type="entry name" value="Multidrug efflux transporter AcrB pore domain, PN1, PN2, PC1 and PC2 subdomains"/>
    <property type="match status" value="3"/>
</dbReference>
<organism evidence="2 3">
    <name type="scientific">Gloeobacter morelensis MG652769</name>
    <dbReference type="NCBI Taxonomy" id="2781736"/>
    <lineage>
        <taxon>Bacteria</taxon>
        <taxon>Bacillati</taxon>
        <taxon>Cyanobacteriota</taxon>
        <taxon>Cyanophyceae</taxon>
        <taxon>Gloeobacterales</taxon>
        <taxon>Gloeobacteraceae</taxon>
        <taxon>Gloeobacter</taxon>
        <taxon>Gloeobacter morelensis</taxon>
    </lineage>
</organism>
<keyword evidence="1" id="KW-0472">Membrane</keyword>
<dbReference type="Proteomes" id="UP001054846">
    <property type="component" value="Chromosome"/>
</dbReference>
<feature type="transmembrane region" description="Helical" evidence="1">
    <location>
        <begin position="361"/>
        <end position="378"/>
    </location>
</feature>
<feature type="transmembrane region" description="Helical" evidence="1">
    <location>
        <begin position="519"/>
        <end position="539"/>
    </location>
</feature>
<accession>A0ABY3PRW5</accession>
<feature type="transmembrane region" description="Helical" evidence="1">
    <location>
        <begin position="464"/>
        <end position="482"/>
    </location>
</feature>
<keyword evidence="3" id="KW-1185">Reference proteome</keyword>
<dbReference type="Pfam" id="PF00873">
    <property type="entry name" value="ACR_tran"/>
    <property type="match status" value="1"/>
</dbReference>
<evidence type="ECO:0000256" key="1">
    <source>
        <dbReference type="SAM" id="Phobius"/>
    </source>
</evidence>
<feature type="transmembrane region" description="Helical" evidence="1">
    <location>
        <begin position="950"/>
        <end position="972"/>
    </location>
</feature>
<evidence type="ECO:0000313" key="3">
    <source>
        <dbReference type="Proteomes" id="UP001054846"/>
    </source>
</evidence>
<dbReference type="SUPFAM" id="SSF82714">
    <property type="entry name" value="Multidrug efflux transporter AcrB TolC docking domain, DN and DC subdomains"/>
    <property type="match status" value="2"/>
</dbReference>
<dbReference type="Gene3D" id="3.30.70.1430">
    <property type="entry name" value="Multidrug efflux transporter AcrB pore domain"/>
    <property type="match status" value="2"/>
</dbReference>
<dbReference type="PANTHER" id="PTHR32063:SF77">
    <property type="entry name" value="ACR FAMILY TRANSPORT PROTEIN"/>
    <property type="match status" value="1"/>
</dbReference>
<dbReference type="InterPro" id="IPR001036">
    <property type="entry name" value="Acrflvin-R"/>
</dbReference>
<feature type="transmembrane region" description="Helical" evidence="1">
    <location>
        <begin position="432"/>
        <end position="452"/>
    </location>
</feature>
<keyword evidence="1" id="KW-0812">Transmembrane</keyword>
<feature type="transmembrane region" description="Helical" evidence="1">
    <location>
        <begin position="978"/>
        <end position="1004"/>
    </location>
</feature>
<dbReference type="PANTHER" id="PTHR32063">
    <property type="match status" value="1"/>
</dbReference>
<dbReference type="RefSeq" id="WP_230843518.1">
    <property type="nucleotide sequence ID" value="NZ_CP063845.1"/>
</dbReference>
<dbReference type="Gene3D" id="3.30.70.1440">
    <property type="entry name" value="Multidrug efflux transporter AcrB pore domain"/>
    <property type="match status" value="1"/>
</dbReference>